<dbReference type="GO" id="GO:0004497">
    <property type="term" value="F:monooxygenase activity"/>
    <property type="evidence" value="ECO:0007669"/>
    <property type="project" value="UniProtKB-KW"/>
</dbReference>
<keyword evidence="7 9" id="KW-0503">Monooxygenase</keyword>
<keyword evidence="10" id="KW-0472">Membrane</keyword>
<dbReference type="InterPro" id="IPR002401">
    <property type="entry name" value="Cyt_P450_E_grp-I"/>
</dbReference>
<dbReference type="PROSITE" id="PS00086">
    <property type="entry name" value="CYTOCHROME_P450"/>
    <property type="match status" value="1"/>
</dbReference>
<evidence type="ECO:0000256" key="6">
    <source>
        <dbReference type="ARBA" id="ARBA00023004"/>
    </source>
</evidence>
<proteinExistence type="inferred from homology"/>
<dbReference type="Pfam" id="PF00067">
    <property type="entry name" value="p450"/>
    <property type="match status" value="1"/>
</dbReference>
<keyword evidence="3 8" id="KW-0349">Heme</keyword>
<feature type="transmembrane region" description="Helical" evidence="10">
    <location>
        <begin position="12"/>
        <end position="34"/>
    </location>
</feature>
<comment type="caution">
    <text evidence="11">The sequence shown here is derived from an EMBL/GenBank/DDBJ whole genome shotgun (WGS) entry which is preliminary data.</text>
</comment>
<dbReference type="GO" id="GO:0005506">
    <property type="term" value="F:iron ion binding"/>
    <property type="evidence" value="ECO:0007669"/>
    <property type="project" value="InterPro"/>
</dbReference>
<dbReference type="InterPro" id="IPR001128">
    <property type="entry name" value="Cyt_P450"/>
</dbReference>
<dbReference type="CDD" id="cd11062">
    <property type="entry name" value="CYP58-like"/>
    <property type="match status" value="1"/>
</dbReference>
<dbReference type="GO" id="GO:0016705">
    <property type="term" value="F:oxidoreductase activity, acting on paired donors, with incorporation or reduction of molecular oxygen"/>
    <property type="evidence" value="ECO:0007669"/>
    <property type="project" value="InterPro"/>
</dbReference>
<evidence type="ECO:0000256" key="1">
    <source>
        <dbReference type="ARBA" id="ARBA00001971"/>
    </source>
</evidence>
<dbReference type="Proteomes" id="UP000266272">
    <property type="component" value="Unassembled WGS sequence"/>
</dbReference>
<reference evidence="11 12" key="1">
    <citation type="journal article" date="2018" name="PLoS Pathog.">
        <title>Evolution of structural diversity of trichothecenes, a family of toxins produced by plant pathogenic and entomopathogenic fungi.</title>
        <authorList>
            <person name="Proctor R.H."/>
            <person name="McCormick S.P."/>
            <person name="Kim H.S."/>
            <person name="Cardoza R.E."/>
            <person name="Stanley A.M."/>
            <person name="Lindo L."/>
            <person name="Kelly A."/>
            <person name="Brown D.W."/>
            <person name="Lee T."/>
            <person name="Vaughan M.M."/>
            <person name="Alexander N.J."/>
            <person name="Busman M."/>
            <person name="Gutierrez S."/>
        </authorList>
    </citation>
    <scope>NUCLEOTIDE SEQUENCE [LARGE SCALE GENOMIC DNA]</scope>
    <source>
        <strain evidence="11 12">IBT 40837</strain>
    </source>
</reference>
<gene>
    <name evidence="11" type="ORF">TARUN_4158</name>
</gene>
<evidence type="ECO:0000256" key="7">
    <source>
        <dbReference type="ARBA" id="ARBA00023033"/>
    </source>
</evidence>
<dbReference type="EMBL" id="PXOA01000235">
    <property type="protein sequence ID" value="RFU78097.1"/>
    <property type="molecule type" value="Genomic_DNA"/>
</dbReference>
<evidence type="ECO:0000256" key="10">
    <source>
        <dbReference type="SAM" id="Phobius"/>
    </source>
</evidence>
<keyword evidence="10" id="KW-1133">Transmembrane helix</keyword>
<evidence type="ECO:0000256" key="4">
    <source>
        <dbReference type="ARBA" id="ARBA00022723"/>
    </source>
</evidence>
<keyword evidence="4 8" id="KW-0479">Metal-binding</keyword>
<dbReference type="PANTHER" id="PTHR24305:SF157">
    <property type="entry name" value="N-ACETYLTRYPTOPHAN 6-HYDROXYLASE IVOC-RELATED"/>
    <property type="match status" value="1"/>
</dbReference>
<dbReference type="OrthoDB" id="3945418at2759"/>
<evidence type="ECO:0000256" key="2">
    <source>
        <dbReference type="ARBA" id="ARBA00010617"/>
    </source>
</evidence>
<keyword evidence="5 9" id="KW-0560">Oxidoreductase</keyword>
<dbReference type="PRINTS" id="PR00385">
    <property type="entry name" value="P450"/>
</dbReference>
<accession>A0A395NQJ1</accession>
<comment type="cofactor">
    <cofactor evidence="1 8">
        <name>heme</name>
        <dbReference type="ChEBI" id="CHEBI:30413"/>
    </cofactor>
</comment>
<protein>
    <submittedName>
        <fullName evidence="11">Cytochrome p450</fullName>
    </submittedName>
</protein>
<dbReference type="AlphaFoldDB" id="A0A395NQJ1"/>
<dbReference type="PANTHER" id="PTHR24305">
    <property type="entry name" value="CYTOCHROME P450"/>
    <property type="match status" value="1"/>
</dbReference>
<dbReference type="InterPro" id="IPR036396">
    <property type="entry name" value="Cyt_P450_sf"/>
</dbReference>
<evidence type="ECO:0000256" key="5">
    <source>
        <dbReference type="ARBA" id="ARBA00023002"/>
    </source>
</evidence>
<evidence type="ECO:0000256" key="8">
    <source>
        <dbReference type="PIRSR" id="PIRSR602401-1"/>
    </source>
</evidence>
<feature type="binding site" description="axial binding residue" evidence="8">
    <location>
        <position position="455"/>
    </location>
    <ligand>
        <name>heme</name>
        <dbReference type="ChEBI" id="CHEBI:30413"/>
    </ligand>
    <ligandPart>
        <name>Fe</name>
        <dbReference type="ChEBI" id="CHEBI:18248"/>
    </ligandPart>
</feature>
<evidence type="ECO:0000313" key="11">
    <source>
        <dbReference type="EMBL" id="RFU78097.1"/>
    </source>
</evidence>
<dbReference type="GO" id="GO:0020037">
    <property type="term" value="F:heme binding"/>
    <property type="evidence" value="ECO:0007669"/>
    <property type="project" value="InterPro"/>
</dbReference>
<keyword evidence="10" id="KW-0812">Transmembrane</keyword>
<keyword evidence="12" id="KW-1185">Reference proteome</keyword>
<dbReference type="PRINTS" id="PR00463">
    <property type="entry name" value="EP450I"/>
</dbReference>
<organism evidence="11 12">
    <name type="scientific">Trichoderma arundinaceum</name>
    <dbReference type="NCBI Taxonomy" id="490622"/>
    <lineage>
        <taxon>Eukaryota</taxon>
        <taxon>Fungi</taxon>
        <taxon>Dikarya</taxon>
        <taxon>Ascomycota</taxon>
        <taxon>Pezizomycotina</taxon>
        <taxon>Sordariomycetes</taxon>
        <taxon>Hypocreomycetidae</taxon>
        <taxon>Hypocreales</taxon>
        <taxon>Hypocreaceae</taxon>
        <taxon>Trichoderma</taxon>
    </lineage>
</organism>
<dbReference type="SUPFAM" id="SSF48264">
    <property type="entry name" value="Cytochrome P450"/>
    <property type="match status" value="1"/>
</dbReference>
<comment type="similarity">
    <text evidence="2 9">Belongs to the cytochrome P450 family.</text>
</comment>
<dbReference type="InterPro" id="IPR017972">
    <property type="entry name" value="Cyt_P450_CS"/>
</dbReference>
<evidence type="ECO:0000313" key="12">
    <source>
        <dbReference type="Proteomes" id="UP000266272"/>
    </source>
</evidence>
<dbReference type="InterPro" id="IPR050121">
    <property type="entry name" value="Cytochrome_P450_monoxygenase"/>
</dbReference>
<dbReference type="Gene3D" id="1.10.630.10">
    <property type="entry name" value="Cytochrome P450"/>
    <property type="match status" value="1"/>
</dbReference>
<evidence type="ECO:0000256" key="3">
    <source>
        <dbReference type="ARBA" id="ARBA00022617"/>
    </source>
</evidence>
<keyword evidence="6 8" id="KW-0408">Iron</keyword>
<sequence length="514" mass="58506">MTELLARVKEALPGVLTWQLIAAAVVYLVLVPIYRLTLHPLARFPGPKIAAVTRYYEAYYDLVLKGQYTWKIEQLHKQYGPIIRISPYELHVDDPTFFEQLYRHDGRWDKYAWATNGFGAPGATIYTSDHYLHKARRSVVNPFFSKAKVAKRQDDLRRHIVKLCNRLSGFAKSKEIVNLGAAITALTRDIINDFIFYKAYNCLDHEDFDVITTNAGQNFGFMWRVGKHIPWFTPLLKSIPHSLIMKFTDESMHKFFDNLYETMNDIKELMTSADSSNPDPNAPRTIINAILESKLSPADKEFDRVFEEVSMMAGAGFETTAGALRLILFHVYSNPEILKKLRAELLAAGLSLPDNLELKSLEQLPYITAVIMEGMRLFPAVATRMAHVAPDRDIFYNEWRIPEGTPVGMTLILMHTDERMFQDPQTFQPERWTDPENRKRVEKAYAPFSKGTRICLGMHVAWADIYLVLAALVLKFDFDYQGATAADFEVASDEFAIGTRGKGVLNAIVTSVDG</sequence>
<evidence type="ECO:0000256" key="9">
    <source>
        <dbReference type="RuleBase" id="RU000461"/>
    </source>
</evidence>
<name>A0A395NQJ1_TRIAR</name>
<dbReference type="STRING" id="490622.A0A395NQJ1"/>